<name>A0ABU6WX38_9FABA</name>
<feature type="non-terminal residue" evidence="2">
    <location>
        <position position="1"/>
    </location>
</feature>
<evidence type="ECO:0000313" key="3">
    <source>
        <dbReference type="Proteomes" id="UP001341840"/>
    </source>
</evidence>
<accession>A0ABU6WX38</accession>
<protein>
    <submittedName>
        <fullName evidence="2">Uncharacterized protein</fullName>
    </submittedName>
</protein>
<comment type="caution">
    <text evidence="2">The sequence shown here is derived from an EMBL/GenBank/DDBJ whole genome shotgun (WGS) entry which is preliminary data.</text>
</comment>
<evidence type="ECO:0000256" key="1">
    <source>
        <dbReference type="SAM" id="MobiDB-lite"/>
    </source>
</evidence>
<dbReference type="Proteomes" id="UP001341840">
    <property type="component" value="Unassembled WGS sequence"/>
</dbReference>
<organism evidence="2 3">
    <name type="scientific">Stylosanthes scabra</name>
    <dbReference type="NCBI Taxonomy" id="79078"/>
    <lineage>
        <taxon>Eukaryota</taxon>
        <taxon>Viridiplantae</taxon>
        <taxon>Streptophyta</taxon>
        <taxon>Embryophyta</taxon>
        <taxon>Tracheophyta</taxon>
        <taxon>Spermatophyta</taxon>
        <taxon>Magnoliopsida</taxon>
        <taxon>eudicotyledons</taxon>
        <taxon>Gunneridae</taxon>
        <taxon>Pentapetalae</taxon>
        <taxon>rosids</taxon>
        <taxon>fabids</taxon>
        <taxon>Fabales</taxon>
        <taxon>Fabaceae</taxon>
        <taxon>Papilionoideae</taxon>
        <taxon>50 kb inversion clade</taxon>
        <taxon>dalbergioids sensu lato</taxon>
        <taxon>Dalbergieae</taxon>
        <taxon>Pterocarpus clade</taxon>
        <taxon>Stylosanthes</taxon>
    </lineage>
</organism>
<reference evidence="2 3" key="1">
    <citation type="journal article" date="2023" name="Plants (Basel)">
        <title>Bridging the Gap: Combining Genomics and Transcriptomics Approaches to Understand Stylosanthes scabra, an Orphan Legume from the Brazilian Caatinga.</title>
        <authorList>
            <person name="Ferreira-Neto J.R.C."/>
            <person name="da Silva M.D."/>
            <person name="Binneck E."/>
            <person name="de Melo N.F."/>
            <person name="da Silva R.H."/>
            <person name="de Melo A.L.T.M."/>
            <person name="Pandolfi V."/>
            <person name="Bustamante F.O."/>
            <person name="Brasileiro-Vidal A.C."/>
            <person name="Benko-Iseppon A.M."/>
        </authorList>
    </citation>
    <scope>NUCLEOTIDE SEQUENCE [LARGE SCALE GENOMIC DNA]</scope>
    <source>
        <tissue evidence="2">Leaves</tissue>
    </source>
</reference>
<proteinExistence type="predicted"/>
<dbReference type="EMBL" id="JASCZI010185464">
    <property type="protein sequence ID" value="MED6190502.1"/>
    <property type="molecule type" value="Genomic_DNA"/>
</dbReference>
<feature type="region of interest" description="Disordered" evidence="1">
    <location>
        <begin position="57"/>
        <end position="88"/>
    </location>
</feature>
<gene>
    <name evidence="2" type="ORF">PIB30_106497</name>
</gene>
<sequence>VAAAFAKTSATRIDTDFVLKQQQQEHVPSSKGLPKYSSEKEWIVVYASCYKMMRASSGSKALPMSPPPMESEVDYDDDEDEEDIEDDS</sequence>
<evidence type="ECO:0000313" key="2">
    <source>
        <dbReference type="EMBL" id="MED6190502.1"/>
    </source>
</evidence>
<keyword evidence="3" id="KW-1185">Reference proteome</keyword>
<feature type="compositionally biased region" description="Acidic residues" evidence="1">
    <location>
        <begin position="71"/>
        <end position="88"/>
    </location>
</feature>